<accession>A0A816E880</accession>
<sequence length="16" mass="1675">MKLLAPLDTELGLACS</sequence>
<feature type="non-terminal residue" evidence="1">
    <location>
        <position position="16"/>
    </location>
</feature>
<keyword evidence="3" id="KW-1185">Reference proteome</keyword>
<protein>
    <submittedName>
        <fullName evidence="1">Uncharacterized protein</fullName>
    </submittedName>
</protein>
<evidence type="ECO:0000313" key="1">
    <source>
        <dbReference type="EMBL" id="CAF1646552.1"/>
    </source>
</evidence>
<name>A0A816E880_9BILA</name>
<dbReference type="EMBL" id="CAJOBC010119325">
    <property type="protein sequence ID" value="CAF4566697.1"/>
    <property type="molecule type" value="Genomic_DNA"/>
</dbReference>
<dbReference type="AlphaFoldDB" id="A0A816E880"/>
<dbReference type="Proteomes" id="UP000663829">
    <property type="component" value="Unassembled WGS sequence"/>
</dbReference>
<dbReference type="EMBL" id="CAJNOQ010049544">
    <property type="protein sequence ID" value="CAF1646552.1"/>
    <property type="molecule type" value="Genomic_DNA"/>
</dbReference>
<proteinExistence type="predicted"/>
<dbReference type="Proteomes" id="UP000681722">
    <property type="component" value="Unassembled WGS sequence"/>
</dbReference>
<reference evidence="1" key="1">
    <citation type="submission" date="2021-02" db="EMBL/GenBank/DDBJ databases">
        <authorList>
            <person name="Nowell W R."/>
        </authorList>
    </citation>
    <scope>NUCLEOTIDE SEQUENCE</scope>
</reference>
<evidence type="ECO:0000313" key="2">
    <source>
        <dbReference type="EMBL" id="CAF4566697.1"/>
    </source>
</evidence>
<comment type="caution">
    <text evidence="1">The sequence shown here is derived from an EMBL/GenBank/DDBJ whole genome shotgun (WGS) entry which is preliminary data.</text>
</comment>
<gene>
    <name evidence="1" type="ORF">GPM918_LOCUS45256</name>
    <name evidence="2" type="ORF">SRO942_LOCUS47600</name>
</gene>
<evidence type="ECO:0000313" key="3">
    <source>
        <dbReference type="Proteomes" id="UP000663829"/>
    </source>
</evidence>
<organism evidence="1 3">
    <name type="scientific">Didymodactylos carnosus</name>
    <dbReference type="NCBI Taxonomy" id="1234261"/>
    <lineage>
        <taxon>Eukaryota</taxon>
        <taxon>Metazoa</taxon>
        <taxon>Spiralia</taxon>
        <taxon>Gnathifera</taxon>
        <taxon>Rotifera</taxon>
        <taxon>Eurotatoria</taxon>
        <taxon>Bdelloidea</taxon>
        <taxon>Philodinida</taxon>
        <taxon>Philodinidae</taxon>
        <taxon>Didymodactylos</taxon>
    </lineage>
</organism>